<dbReference type="RefSeq" id="WP_344565062.1">
    <property type="nucleotide sequence ID" value="NZ_BAAATG010000034.1"/>
</dbReference>
<dbReference type="Proteomes" id="UP001596035">
    <property type="component" value="Unassembled WGS sequence"/>
</dbReference>
<gene>
    <name evidence="2" type="ORF">ACFPWV_20905</name>
</gene>
<name>A0ABW0DY36_9ACTN</name>
<organism evidence="2 3">
    <name type="scientific">Streptomyces atrovirens</name>
    <dbReference type="NCBI Taxonomy" id="285556"/>
    <lineage>
        <taxon>Bacteria</taxon>
        <taxon>Bacillati</taxon>
        <taxon>Actinomycetota</taxon>
        <taxon>Actinomycetes</taxon>
        <taxon>Kitasatosporales</taxon>
        <taxon>Streptomycetaceae</taxon>
        <taxon>Streptomyces</taxon>
    </lineage>
</organism>
<comment type="caution">
    <text evidence="2">The sequence shown here is derived from an EMBL/GenBank/DDBJ whole genome shotgun (WGS) entry which is preliminary data.</text>
</comment>
<evidence type="ECO:0000256" key="1">
    <source>
        <dbReference type="SAM" id="MobiDB-lite"/>
    </source>
</evidence>
<dbReference type="EMBL" id="JBHSKN010000019">
    <property type="protein sequence ID" value="MFC5242344.1"/>
    <property type="molecule type" value="Genomic_DNA"/>
</dbReference>
<evidence type="ECO:0000313" key="3">
    <source>
        <dbReference type="Proteomes" id="UP001596035"/>
    </source>
</evidence>
<protein>
    <submittedName>
        <fullName evidence="2">Uncharacterized protein</fullName>
    </submittedName>
</protein>
<proteinExistence type="predicted"/>
<feature type="region of interest" description="Disordered" evidence="1">
    <location>
        <begin position="33"/>
        <end position="65"/>
    </location>
</feature>
<accession>A0ABW0DY36</accession>
<reference evidence="3" key="1">
    <citation type="journal article" date="2019" name="Int. J. Syst. Evol. Microbiol.">
        <title>The Global Catalogue of Microorganisms (GCM) 10K type strain sequencing project: providing services to taxonomists for standard genome sequencing and annotation.</title>
        <authorList>
            <consortium name="The Broad Institute Genomics Platform"/>
            <consortium name="The Broad Institute Genome Sequencing Center for Infectious Disease"/>
            <person name="Wu L."/>
            <person name="Ma J."/>
        </authorList>
    </citation>
    <scope>NUCLEOTIDE SEQUENCE [LARGE SCALE GENOMIC DNA]</scope>
    <source>
        <strain evidence="3">CGMCC 4.7131</strain>
    </source>
</reference>
<feature type="region of interest" description="Disordered" evidence="1">
    <location>
        <begin position="108"/>
        <end position="140"/>
    </location>
</feature>
<feature type="compositionally biased region" description="Basic and acidic residues" evidence="1">
    <location>
        <begin position="46"/>
        <end position="59"/>
    </location>
</feature>
<keyword evidence="3" id="KW-1185">Reference proteome</keyword>
<evidence type="ECO:0000313" key="2">
    <source>
        <dbReference type="EMBL" id="MFC5242344.1"/>
    </source>
</evidence>
<sequence length="140" mass="14141">MGVGLLLAPGAGDPGEALQRVASARPRRLPVVRAAGAEPASPDGVDPVRRLRLPGDEAGGRPLARGVRRDVLGEMTDGVLGGGVQHLVEVPGREDPVAGTVVAVRGADGRRHGAVEQVGTGGRPVPGQSDGLLRDPHGGQ</sequence>